<evidence type="ECO:0000313" key="6">
    <source>
        <dbReference type="Proteomes" id="UP000694865"/>
    </source>
</evidence>
<dbReference type="HAMAP" id="MF_01813">
    <property type="entry name" value="MenG_UbiE_methyltr"/>
    <property type="match status" value="1"/>
</dbReference>
<keyword evidence="1 5" id="KW-0489">Methyltransferase</keyword>
<dbReference type="InterPro" id="IPR004033">
    <property type="entry name" value="UbiE/COQ5_MeTrFase"/>
</dbReference>
<evidence type="ECO:0000256" key="4">
    <source>
        <dbReference type="ARBA" id="ARBA00046387"/>
    </source>
</evidence>
<evidence type="ECO:0000256" key="3">
    <source>
        <dbReference type="ARBA" id="ARBA00022691"/>
    </source>
</evidence>
<name>A0ABM0GP29_SACKO</name>
<dbReference type="EC" id="2.1.1.201" evidence="5"/>
<keyword evidence="6" id="KW-1185">Reference proteome</keyword>
<evidence type="ECO:0000256" key="2">
    <source>
        <dbReference type="ARBA" id="ARBA00022679"/>
    </source>
</evidence>
<evidence type="ECO:0000313" key="7">
    <source>
        <dbReference type="RefSeq" id="XP_002734221.1"/>
    </source>
</evidence>
<accession>A0ABM0GP29</accession>
<dbReference type="CDD" id="cd02440">
    <property type="entry name" value="AdoMet_MTases"/>
    <property type="match status" value="1"/>
</dbReference>
<keyword evidence="2 5" id="KW-0808">Transferase</keyword>
<proteinExistence type="inferred from homology"/>
<comment type="similarity">
    <text evidence="5">Belongs to the class I-like SAM-binding methyltransferase superfamily. MenG/UbiE family.</text>
</comment>
<dbReference type="PANTHER" id="PTHR43591:SF24">
    <property type="entry name" value="2-METHOXY-6-POLYPRENYL-1,4-BENZOQUINOL METHYLASE, MITOCHONDRIAL"/>
    <property type="match status" value="1"/>
</dbReference>
<keyword evidence="5" id="KW-0831">Ubiquinone biosynthesis</keyword>
<dbReference type="PROSITE" id="PS51608">
    <property type="entry name" value="SAM_MT_UBIE"/>
    <property type="match status" value="1"/>
</dbReference>
<feature type="binding site" evidence="5">
    <location>
        <position position="107"/>
    </location>
    <ligand>
        <name>S-adenosyl-L-methionine</name>
        <dbReference type="ChEBI" id="CHEBI:59789"/>
    </ligand>
</feature>
<gene>
    <name evidence="7" type="primary">LOC100367061</name>
</gene>
<keyword evidence="5" id="KW-0999">Mitochondrion inner membrane</keyword>
<dbReference type="RefSeq" id="XP_002734221.1">
    <property type="nucleotide sequence ID" value="XM_002734175.1"/>
</dbReference>
<keyword evidence="5" id="KW-0472">Membrane</keyword>
<dbReference type="Pfam" id="PF01209">
    <property type="entry name" value="Ubie_methyltran"/>
    <property type="match status" value="1"/>
</dbReference>
<dbReference type="Proteomes" id="UP000694865">
    <property type="component" value="Unplaced"/>
</dbReference>
<keyword evidence="5" id="KW-0496">Mitochondrion</keyword>
<comment type="caution">
    <text evidence="5">Lacks conserved residue(s) required for the propagation of feature annotation.</text>
</comment>
<comment type="function">
    <text evidence="5">Methyltransferase required for the conversion of 2-polyprenyl-6-methoxy-1,4-benzoquinol (DDMQH2) to 2-polyprenyl-3-methyl-6-methoxy-1,4-benzoquinol (DMQH2).</text>
</comment>
<dbReference type="GeneID" id="100367061"/>
<keyword evidence="3 5" id="KW-0949">S-adenosyl-L-methionine</keyword>
<dbReference type="PROSITE" id="PS01183">
    <property type="entry name" value="UBIE_1"/>
    <property type="match status" value="1"/>
</dbReference>
<dbReference type="SUPFAM" id="SSF53335">
    <property type="entry name" value="S-adenosyl-L-methionine-dependent methyltransferases"/>
    <property type="match status" value="1"/>
</dbReference>
<dbReference type="InterPro" id="IPR029063">
    <property type="entry name" value="SAM-dependent_MTases_sf"/>
</dbReference>
<feature type="binding site" evidence="5">
    <location>
        <position position="165"/>
    </location>
    <ligand>
        <name>S-adenosyl-L-methionine</name>
        <dbReference type="ChEBI" id="CHEBI:59789"/>
    </ligand>
</feature>
<comment type="pathway">
    <text evidence="5">Cofactor biosynthesis; ubiquinone biosynthesis.</text>
</comment>
<dbReference type="PANTHER" id="PTHR43591">
    <property type="entry name" value="METHYLTRANSFERASE"/>
    <property type="match status" value="1"/>
</dbReference>
<evidence type="ECO:0000256" key="5">
    <source>
        <dbReference type="HAMAP-Rule" id="MF_03191"/>
    </source>
</evidence>
<protein>
    <recommendedName>
        <fullName evidence="5">2-methoxy-6-polyprenyl-1,4-benzoquinol methylase, mitochondrial</fullName>
        <ecNumber evidence="5">2.1.1.201</ecNumber>
    </recommendedName>
    <alternativeName>
        <fullName evidence="5">Ubiquinone biosynthesis methyltransferase COQ5</fullName>
    </alternativeName>
</protein>
<comment type="subcellular location">
    <subcellularLocation>
        <location evidence="5">Mitochondrion inner membrane</location>
        <topology evidence="5">Peripheral membrane protein</topology>
        <orientation evidence="5">Matrix side</orientation>
    </subcellularLocation>
</comment>
<comment type="subunit">
    <text evidence="4">Component of a multi-subunit COQ enzyme complex, composed of at least COQ3, COQ4, COQ5, COQ6, COQ7 and COQ9. Interacts with PYURF; the interaction is direct, stabilizes COQ5 protein and associates PYURF with COQ enzyme complex.</text>
</comment>
<dbReference type="Gene3D" id="3.40.50.150">
    <property type="entry name" value="Vaccinia Virus protein VP39"/>
    <property type="match status" value="1"/>
</dbReference>
<evidence type="ECO:0000256" key="1">
    <source>
        <dbReference type="ARBA" id="ARBA00022603"/>
    </source>
</evidence>
<dbReference type="InterPro" id="IPR023576">
    <property type="entry name" value="UbiE/COQ5_MeTrFase_CS"/>
</dbReference>
<sequence>MAASLARVLRISTRRSWNLRSLPSYRSYTIAGEDHGTDGKTSDFGFTKVTKDSHGELVSMVFKNVANRYDLMNDVMSFGIHRLWKDRFMEVLNPMPGTRLLDVAGGTGDIAFRFIDYIKRQGGLMGPLRTKLHDVETSSSSESSSSDSEYNIQETEKFSNVTLVDINEKMVKVGKRRARKEGYDQGISFIVGDAQDLPIEDESVDAYTIVFGIRNVTDVPKVCLIVKVVKLYLETIHRALWGSFLYDAYSLQVIPPLGEIFAADWKSYKYLVESIRTFYNQEQFSTLMEETGFRKVHHEDINMGIVAIYSGFKL</sequence>
<feature type="binding site" evidence="5">
    <location>
        <begin position="193"/>
        <end position="194"/>
    </location>
    <ligand>
        <name>S-adenosyl-L-methionine</name>
        <dbReference type="ChEBI" id="CHEBI:59789"/>
    </ligand>
</feature>
<reference evidence="7" key="1">
    <citation type="submission" date="2025-08" db="UniProtKB">
        <authorList>
            <consortium name="RefSeq"/>
        </authorList>
    </citation>
    <scope>IDENTIFICATION</scope>
    <source>
        <tissue evidence="7">Testes</tissue>
    </source>
</reference>
<organism evidence="6 7">
    <name type="scientific">Saccoglossus kowalevskii</name>
    <name type="common">Acorn worm</name>
    <dbReference type="NCBI Taxonomy" id="10224"/>
    <lineage>
        <taxon>Eukaryota</taxon>
        <taxon>Metazoa</taxon>
        <taxon>Hemichordata</taxon>
        <taxon>Enteropneusta</taxon>
        <taxon>Harrimaniidae</taxon>
        <taxon>Saccoglossus</taxon>
    </lineage>
</organism>
<comment type="catalytic activity">
    <reaction evidence="5">
        <text>a 2-methoxy-6-(all-trans-polyprenyl)benzene-1,4-diol + S-adenosyl-L-methionine = a 5-methoxy-2-methyl-3-(all-trans-polyprenyl)benzene-1,4-diol + S-adenosyl-L-homocysteine + H(+)</text>
        <dbReference type="Rhea" id="RHEA:28286"/>
        <dbReference type="Rhea" id="RHEA-COMP:10858"/>
        <dbReference type="Rhea" id="RHEA-COMP:10859"/>
        <dbReference type="ChEBI" id="CHEBI:15378"/>
        <dbReference type="ChEBI" id="CHEBI:57856"/>
        <dbReference type="ChEBI" id="CHEBI:59789"/>
        <dbReference type="ChEBI" id="CHEBI:84166"/>
        <dbReference type="ChEBI" id="CHEBI:84167"/>
        <dbReference type="EC" id="2.1.1.201"/>
    </reaction>
</comment>